<dbReference type="RefSeq" id="WP_377048459.1">
    <property type="nucleotide sequence ID" value="NZ_JBHLVZ010000002.1"/>
</dbReference>
<dbReference type="EMBL" id="JBHLVZ010000002">
    <property type="protein sequence ID" value="MFC0384403.1"/>
    <property type="molecule type" value="Genomic_DNA"/>
</dbReference>
<gene>
    <name evidence="1" type="ORF">ACFFIC_02430</name>
</gene>
<name>A0ABV6IP21_9PROT</name>
<evidence type="ECO:0000313" key="2">
    <source>
        <dbReference type="Proteomes" id="UP001589789"/>
    </source>
</evidence>
<proteinExistence type="predicted"/>
<comment type="caution">
    <text evidence="1">The sequence shown here is derived from an EMBL/GenBank/DDBJ whole genome shotgun (WGS) entry which is preliminary data.</text>
</comment>
<accession>A0ABV6IP21</accession>
<organism evidence="1 2">
    <name type="scientific">Muricoccus vinaceus</name>
    <dbReference type="NCBI Taxonomy" id="424704"/>
    <lineage>
        <taxon>Bacteria</taxon>
        <taxon>Pseudomonadati</taxon>
        <taxon>Pseudomonadota</taxon>
        <taxon>Alphaproteobacteria</taxon>
        <taxon>Acetobacterales</taxon>
        <taxon>Roseomonadaceae</taxon>
        <taxon>Muricoccus</taxon>
    </lineage>
</organism>
<sequence length="90" mass="9759">MRRLTLYFAQMLGAAAHPRTLQVLLDGVPVAASRIDQGGPFEISISGESLKPGTTYRMELLLKRLYTPEGLGLGSDQRRIGVALATIGFE</sequence>
<keyword evidence="2" id="KW-1185">Reference proteome</keyword>
<protein>
    <submittedName>
        <fullName evidence="1">Uncharacterized protein</fullName>
    </submittedName>
</protein>
<dbReference type="Proteomes" id="UP001589789">
    <property type="component" value="Unassembled WGS sequence"/>
</dbReference>
<evidence type="ECO:0000313" key="1">
    <source>
        <dbReference type="EMBL" id="MFC0384403.1"/>
    </source>
</evidence>
<reference evidence="1 2" key="1">
    <citation type="submission" date="2024-09" db="EMBL/GenBank/DDBJ databases">
        <authorList>
            <person name="Sun Q."/>
            <person name="Mori K."/>
        </authorList>
    </citation>
    <scope>NUCLEOTIDE SEQUENCE [LARGE SCALE GENOMIC DNA]</scope>
    <source>
        <strain evidence="1 2">CCM 7468</strain>
    </source>
</reference>